<dbReference type="InterPro" id="IPR036374">
    <property type="entry name" value="OxRdtase_Mopterin-bd_sf"/>
</dbReference>
<gene>
    <name evidence="3" type="ORF">ACFQKB_41740</name>
</gene>
<name>A0ABW2D0I0_9ACTN</name>
<proteinExistence type="predicted"/>
<feature type="compositionally biased region" description="Basic and acidic residues" evidence="1">
    <location>
        <begin position="12"/>
        <end position="30"/>
    </location>
</feature>
<dbReference type="SUPFAM" id="SSF56524">
    <property type="entry name" value="Oxidoreductase molybdopterin-binding domain"/>
    <property type="match status" value="1"/>
</dbReference>
<sequence>MSPPEEPSPEPPPERPRDTGRPSEPERSPEPRALPPGQYVPRGWPVLHYGPVPKFRPKDWDFRVFGATESGGQHRWTWDEFEALPRITTVADFHCVTKFTIPDNEWAGVPGAAIVELAPPAPEVTHVMVWAEYGYSANIRMTDFLSEGTMFATHRDGERLSPDHGFPIRLVVPHLYAWKSVKWVRAVEYLVKDRRGFWEERGYHNVADPWREQRYSYQEDEGESPPL</sequence>
<feature type="domain" description="Oxidoreductase molybdopterin-binding" evidence="2">
    <location>
        <begin position="50"/>
        <end position="198"/>
    </location>
</feature>
<dbReference type="PANTHER" id="PTHR43032:SF4">
    <property type="entry name" value="OXIDOREDUCTASE MOLYBDOPTERIN-BINDING DOMAIN-CONTAINING PROTEIN"/>
    <property type="match status" value="1"/>
</dbReference>
<reference evidence="4" key="1">
    <citation type="journal article" date="2019" name="Int. J. Syst. Evol. Microbiol.">
        <title>The Global Catalogue of Microorganisms (GCM) 10K type strain sequencing project: providing services to taxonomists for standard genome sequencing and annotation.</title>
        <authorList>
            <consortium name="The Broad Institute Genomics Platform"/>
            <consortium name="The Broad Institute Genome Sequencing Center for Infectious Disease"/>
            <person name="Wu L."/>
            <person name="Ma J."/>
        </authorList>
    </citation>
    <scope>NUCLEOTIDE SEQUENCE [LARGE SCALE GENOMIC DNA]</scope>
    <source>
        <strain evidence="4">JCM 3369</strain>
    </source>
</reference>
<evidence type="ECO:0000313" key="4">
    <source>
        <dbReference type="Proteomes" id="UP001596380"/>
    </source>
</evidence>
<protein>
    <submittedName>
        <fullName evidence="3">Sulfite oxidase-like oxidoreductase</fullName>
    </submittedName>
</protein>
<dbReference type="Gene3D" id="3.90.420.10">
    <property type="entry name" value="Oxidoreductase, molybdopterin-binding domain"/>
    <property type="match status" value="1"/>
</dbReference>
<dbReference type="InterPro" id="IPR000572">
    <property type="entry name" value="OxRdtase_Mopterin-bd_dom"/>
</dbReference>
<dbReference type="Proteomes" id="UP001596380">
    <property type="component" value="Unassembled WGS sequence"/>
</dbReference>
<evidence type="ECO:0000313" key="3">
    <source>
        <dbReference type="EMBL" id="MFC6886341.1"/>
    </source>
</evidence>
<dbReference type="EMBL" id="JBHSXS010000052">
    <property type="protein sequence ID" value="MFC6886341.1"/>
    <property type="molecule type" value="Genomic_DNA"/>
</dbReference>
<feature type="compositionally biased region" description="Pro residues" evidence="1">
    <location>
        <begin position="1"/>
        <end position="11"/>
    </location>
</feature>
<dbReference type="RefSeq" id="WP_160819178.1">
    <property type="nucleotide sequence ID" value="NZ_JBHSXE010000001.1"/>
</dbReference>
<comment type="caution">
    <text evidence="3">The sequence shown here is derived from an EMBL/GenBank/DDBJ whole genome shotgun (WGS) entry which is preliminary data.</text>
</comment>
<evidence type="ECO:0000259" key="2">
    <source>
        <dbReference type="Pfam" id="PF00174"/>
    </source>
</evidence>
<evidence type="ECO:0000256" key="1">
    <source>
        <dbReference type="SAM" id="MobiDB-lite"/>
    </source>
</evidence>
<organism evidence="3 4">
    <name type="scientific">Actinomadura yumaensis</name>
    <dbReference type="NCBI Taxonomy" id="111807"/>
    <lineage>
        <taxon>Bacteria</taxon>
        <taxon>Bacillati</taxon>
        <taxon>Actinomycetota</taxon>
        <taxon>Actinomycetes</taxon>
        <taxon>Streptosporangiales</taxon>
        <taxon>Thermomonosporaceae</taxon>
        <taxon>Actinomadura</taxon>
    </lineage>
</organism>
<dbReference type="CDD" id="cd02109">
    <property type="entry name" value="arch_bact_SO_family_Moco"/>
    <property type="match status" value="1"/>
</dbReference>
<keyword evidence="4" id="KW-1185">Reference proteome</keyword>
<feature type="region of interest" description="Disordered" evidence="1">
    <location>
        <begin position="1"/>
        <end position="39"/>
    </location>
</feature>
<dbReference type="Pfam" id="PF00174">
    <property type="entry name" value="Oxidored_molyb"/>
    <property type="match status" value="1"/>
</dbReference>
<dbReference type="PANTHER" id="PTHR43032">
    <property type="entry name" value="PROTEIN-METHIONINE-SULFOXIDE REDUCTASE"/>
    <property type="match status" value="1"/>
</dbReference>
<accession>A0ABW2D0I0</accession>